<feature type="domain" description="Serine aminopeptidase S33" evidence="1">
    <location>
        <begin position="29"/>
        <end position="140"/>
    </location>
</feature>
<gene>
    <name evidence="2" type="ORF">GAB14E_2459</name>
</gene>
<evidence type="ECO:0000313" key="2">
    <source>
        <dbReference type="EMBL" id="KGJ93904.1"/>
    </source>
</evidence>
<dbReference type="InterPro" id="IPR029058">
    <property type="entry name" value="AB_hydrolase_fold"/>
</dbReference>
<dbReference type="GO" id="GO:0003824">
    <property type="term" value="F:catalytic activity"/>
    <property type="evidence" value="ECO:0007669"/>
    <property type="project" value="InterPro"/>
</dbReference>
<dbReference type="SUPFAM" id="SSF53474">
    <property type="entry name" value="alpha/beta-Hydrolases"/>
    <property type="match status" value="1"/>
</dbReference>
<sequence length="317" mass="35264">MNTVMISARDGAQLACHCYFPETGSNTYGRLLFLHGGSFNSRRYANIAKACVKTGFEVVLCDLRGHGSSEGTPGTCDYVGQLEDDISDTISWFEQKQPLPLILGGHSSGSVVCLRYIVKYGQDKLSGCYFIAPAISNTLEPLRFDGPTSKRSFLMNYWRKKPSFHPAPKPTLKHIPKMNNGKFLLALALPLLRHRTVMSFPGSAKMAALEGRVLNYSFNLMASVSIPKYSKAFRQINVPIALICGELDEILHPSFLTTVAQWHLSPTLDKEVHMLAKLNHMSILSGAARVLPQWLAQRWTKPVMTQAQDEYLVGQTE</sequence>
<dbReference type="InterPro" id="IPR000639">
    <property type="entry name" value="Epox_hydrolase-like"/>
</dbReference>
<dbReference type="Gene3D" id="3.40.50.1820">
    <property type="entry name" value="alpha/beta hydrolase"/>
    <property type="match status" value="1"/>
</dbReference>
<dbReference type="PRINTS" id="PR00412">
    <property type="entry name" value="EPOXHYDRLASE"/>
</dbReference>
<dbReference type="AlphaFoldDB" id="A0A099KT03"/>
<dbReference type="Proteomes" id="UP000029868">
    <property type="component" value="Unassembled WGS sequence"/>
</dbReference>
<dbReference type="Pfam" id="PF12146">
    <property type="entry name" value="Hydrolase_4"/>
    <property type="match status" value="1"/>
</dbReference>
<evidence type="ECO:0000313" key="3">
    <source>
        <dbReference type="Proteomes" id="UP000029868"/>
    </source>
</evidence>
<dbReference type="InterPro" id="IPR051044">
    <property type="entry name" value="MAG_DAG_Lipase"/>
</dbReference>
<protein>
    <recommendedName>
        <fullName evidence="1">Serine aminopeptidase S33 domain-containing protein</fullName>
    </recommendedName>
</protein>
<proteinExistence type="predicted"/>
<dbReference type="OrthoDB" id="9808398at2"/>
<name>A0A099KT03_COLPS</name>
<evidence type="ECO:0000259" key="1">
    <source>
        <dbReference type="Pfam" id="PF12146"/>
    </source>
</evidence>
<organism evidence="2 3">
    <name type="scientific">Colwellia psychrerythraea</name>
    <name type="common">Vibrio psychroerythus</name>
    <dbReference type="NCBI Taxonomy" id="28229"/>
    <lineage>
        <taxon>Bacteria</taxon>
        <taxon>Pseudomonadati</taxon>
        <taxon>Pseudomonadota</taxon>
        <taxon>Gammaproteobacteria</taxon>
        <taxon>Alteromonadales</taxon>
        <taxon>Colwelliaceae</taxon>
        <taxon>Colwellia</taxon>
    </lineage>
</organism>
<comment type="caution">
    <text evidence="2">The sequence shown here is derived from an EMBL/GenBank/DDBJ whole genome shotgun (WGS) entry which is preliminary data.</text>
</comment>
<dbReference type="InterPro" id="IPR022742">
    <property type="entry name" value="Hydrolase_4"/>
</dbReference>
<dbReference type="EMBL" id="JQEC01000021">
    <property type="protein sequence ID" value="KGJ93904.1"/>
    <property type="molecule type" value="Genomic_DNA"/>
</dbReference>
<dbReference type="PANTHER" id="PTHR11614">
    <property type="entry name" value="PHOSPHOLIPASE-RELATED"/>
    <property type="match status" value="1"/>
</dbReference>
<dbReference type="PATRIC" id="fig|28229.3.peg.2080"/>
<accession>A0A099KT03</accession>
<reference evidence="2 3" key="1">
    <citation type="submission" date="2014-08" db="EMBL/GenBank/DDBJ databases">
        <title>Genomic and Phenotypic Diversity of Colwellia psychrerythraea strains from Disparate Marine Basins.</title>
        <authorList>
            <person name="Techtmann S.M."/>
            <person name="Stelling S.C."/>
            <person name="Utturkar S.M."/>
            <person name="Alshibli N."/>
            <person name="Harris A."/>
            <person name="Brown S.D."/>
            <person name="Hazen T.C."/>
        </authorList>
    </citation>
    <scope>NUCLEOTIDE SEQUENCE [LARGE SCALE GENOMIC DNA]</scope>
    <source>
        <strain evidence="2 3">GAB14E</strain>
    </source>
</reference>